<dbReference type="EMBL" id="JAHLJV010000003">
    <property type="protein sequence ID" value="KAK1599187.1"/>
    <property type="molecule type" value="Genomic_DNA"/>
</dbReference>
<evidence type="ECO:0000313" key="3">
    <source>
        <dbReference type="Proteomes" id="UP001230504"/>
    </source>
</evidence>
<keyword evidence="1" id="KW-0472">Membrane</keyword>
<keyword evidence="1" id="KW-0812">Transmembrane</keyword>
<dbReference type="RefSeq" id="XP_060419849.1">
    <property type="nucleotide sequence ID" value="XM_060556662.1"/>
</dbReference>
<dbReference type="AlphaFoldDB" id="A0AAD8QCP8"/>
<protein>
    <submittedName>
        <fullName evidence="2">Uncharacterized protein</fullName>
    </submittedName>
</protein>
<organism evidence="2 3">
    <name type="scientific">Colletotrichum navitas</name>
    <dbReference type="NCBI Taxonomy" id="681940"/>
    <lineage>
        <taxon>Eukaryota</taxon>
        <taxon>Fungi</taxon>
        <taxon>Dikarya</taxon>
        <taxon>Ascomycota</taxon>
        <taxon>Pezizomycotina</taxon>
        <taxon>Sordariomycetes</taxon>
        <taxon>Hypocreomycetidae</taxon>
        <taxon>Glomerellales</taxon>
        <taxon>Glomerellaceae</taxon>
        <taxon>Colletotrichum</taxon>
        <taxon>Colletotrichum graminicola species complex</taxon>
    </lineage>
</organism>
<keyword evidence="3" id="KW-1185">Reference proteome</keyword>
<evidence type="ECO:0000256" key="1">
    <source>
        <dbReference type="SAM" id="Phobius"/>
    </source>
</evidence>
<dbReference type="GeneID" id="85440902"/>
<accession>A0AAD8QCP8</accession>
<evidence type="ECO:0000313" key="2">
    <source>
        <dbReference type="EMBL" id="KAK1599187.1"/>
    </source>
</evidence>
<keyword evidence="1" id="KW-1133">Transmembrane helix</keyword>
<name>A0AAD8QCP8_9PEZI</name>
<comment type="caution">
    <text evidence="2">The sequence shown here is derived from an EMBL/GenBank/DDBJ whole genome shotgun (WGS) entry which is preliminary data.</text>
</comment>
<gene>
    <name evidence="2" type="ORF">LY79DRAFT_537288</name>
</gene>
<proteinExistence type="predicted"/>
<feature type="transmembrane region" description="Helical" evidence="1">
    <location>
        <begin position="79"/>
        <end position="99"/>
    </location>
</feature>
<sequence length="107" mass="12225">MQVAAQPLVFRDHPTLSLSLSLLLRLRLLLLSRRRRRRLRRHHRRSRLLASCSSVAGGCSSPTLLFFRGIGEKKNSFFRARSIPCFFIFGFASLSASPLDRISQDLL</sequence>
<reference evidence="2" key="1">
    <citation type="submission" date="2021-06" db="EMBL/GenBank/DDBJ databases">
        <title>Comparative genomics, transcriptomics and evolutionary studies reveal genomic signatures of adaptation to plant cell wall in hemibiotrophic fungi.</title>
        <authorList>
            <consortium name="DOE Joint Genome Institute"/>
            <person name="Baroncelli R."/>
            <person name="Diaz J.F."/>
            <person name="Benocci T."/>
            <person name="Peng M."/>
            <person name="Battaglia E."/>
            <person name="Haridas S."/>
            <person name="Andreopoulos W."/>
            <person name="Labutti K."/>
            <person name="Pangilinan J."/>
            <person name="Floch G.L."/>
            <person name="Makela M.R."/>
            <person name="Henrissat B."/>
            <person name="Grigoriev I.V."/>
            <person name="Crouch J.A."/>
            <person name="De Vries R.P."/>
            <person name="Sukno S.A."/>
            <person name="Thon M.R."/>
        </authorList>
    </citation>
    <scope>NUCLEOTIDE SEQUENCE</scope>
    <source>
        <strain evidence="2">CBS 125086</strain>
    </source>
</reference>
<dbReference type="Proteomes" id="UP001230504">
    <property type="component" value="Unassembled WGS sequence"/>
</dbReference>
<feature type="transmembrane region" description="Helical" evidence="1">
    <location>
        <begin position="15"/>
        <end position="32"/>
    </location>
</feature>